<keyword evidence="10" id="KW-1185">Reference proteome</keyword>
<feature type="domain" description="SH3" evidence="8">
    <location>
        <begin position="190"/>
        <end position="251"/>
    </location>
</feature>
<dbReference type="Gene3D" id="2.30.30.40">
    <property type="entry name" value="SH3 Domains"/>
    <property type="match status" value="1"/>
</dbReference>
<evidence type="ECO:0000313" key="9">
    <source>
        <dbReference type="EMBL" id="KAF9581603.1"/>
    </source>
</evidence>
<protein>
    <recommendedName>
        <fullName evidence="8">SH3 domain-containing protein</fullName>
    </recommendedName>
</protein>
<feature type="compositionally biased region" description="Low complexity" evidence="6">
    <location>
        <begin position="322"/>
        <end position="340"/>
    </location>
</feature>
<dbReference type="Pfam" id="PF00018">
    <property type="entry name" value="SH3_1"/>
    <property type="match status" value="1"/>
</dbReference>
<feature type="compositionally biased region" description="Low complexity" evidence="6">
    <location>
        <begin position="29"/>
        <end position="52"/>
    </location>
</feature>
<dbReference type="PROSITE" id="PS50002">
    <property type="entry name" value="SH3"/>
    <property type="match status" value="1"/>
</dbReference>
<dbReference type="AlphaFoldDB" id="A0A9P6KE73"/>
<dbReference type="SMART" id="SM00326">
    <property type="entry name" value="SH3"/>
    <property type="match status" value="1"/>
</dbReference>
<keyword evidence="7" id="KW-0812">Transmembrane</keyword>
<evidence type="ECO:0000256" key="6">
    <source>
        <dbReference type="SAM" id="MobiDB-lite"/>
    </source>
</evidence>
<evidence type="ECO:0000256" key="4">
    <source>
        <dbReference type="ARBA" id="ARBA00023136"/>
    </source>
</evidence>
<dbReference type="EMBL" id="JAABOA010001412">
    <property type="protein sequence ID" value="KAF9581603.1"/>
    <property type="molecule type" value="Genomic_DNA"/>
</dbReference>
<keyword evidence="2 5" id="KW-0728">SH3 domain</keyword>
<feature type="region of interest" description="Disordered" evidence="6">
    <location>
        <begin position="29"/>
        <end position="58"/>
    </location>
</feature>
<feature type="region of interest" description="Disordered" evidence="6">
    <location>
        <begin position="269"/>
        <end position="299"/>
    </location>
</feature>
<accession>A0A9P6KE73</accession>
<dbReference type="InterPro" id="IPR001452">
    <property type="entry name" value="SH3_domain"/>
</dbReference>
<dbReference type="PANTHER" id="PTHR14167:SF81">
    <property type="entry name" value="ENDOPHILIN-A"/>
    <property type="match status" value="1"/>
</dbReference>
<keyword evidence="3" id="KW-0175">Coiled coil</keyword>
<name>A0A9P6KE73_9FUNG</name>
<gene>
    <name evidence="9" type="ORF">BGW38_001325</name>
</gene>
<keyword evidence="4 7" id="KW-0472">Membrane</keyword>
<proteinExistence type="predicted"/>
<dbReference type="PANTHER" id="PTHR14167">
    <property type="entry name" value="SH3 DOMAIN-CONTAINING"/>
    <property type="match status" value="1"/>
</dbReference>
<sequence length="365" mass="38018">MCQHCSSPAGAADECCKSAAAVACPKPVTSSVSAAGSPSSSTTGTVSPTTTPIAEKANDSPIPGLSMAAFGGIIAGGVVLILLFFALIVCCMRRGRHNKTGASHPGGAKGVSRQMSSGSGRYNISAPKMQEEGFASSNMMNNSAPIPMTALPMNNAAHTGPVTTAGAVAAASVVADQDRKNSMIDDAPPNGKKFCQALYPYQASMADELELTPGDIVNVHRIFDDGWAVGMNMNTSNEGAFPIVCVTFVEESALDDDFEDVNMHAMAPMTHREDDSGRQSPRSSLPSRASSPVHLPRRHSSMLRDSAILPLGNLSSPLASSPLAGHNANGGHHNNNLAPPAMRDTMLSDASSINRWWDGEGSKQQ</sequence>
<organism evidence="9 10">
    <name type="scientific">Lunasporangiospora selenospora</name>
    <dbReference type="NCBI Taxonomy" id="979761"/>
    <lineage>
        <taxon>Eukaryota</taxon>
        <taxon>Fungi</taxon>
        <taxon>Fungi incertae sedis</taxon>
        <taxon>Mucoromycota</taxon>
        <taxon>Mortierellomycotina</taxon>
        <taxon>Mortierellomycetes</taxon>
        <taxon>Mortierellales</taxon>
        <taxon>Mortierellaceae</taxon>
        <taxon>Lunasporangiospora</taxon>
    </lineage>
</organism>
<evidence type="ECO:0000313" key="10">
    <source>
        <dbReference type="Proteomes" id="UP000780801"/>
    </source>
</evidence>
<dbReference type="InterPro" id="IPR036028">
    <property type="entry name" value="SH3-like_dom_sf"/>
</dbReference>
<evidence type="ECO:0000259" key="8">
    <source>
        <dbReference type="PROSITE" id="PS50002"/>
    </source>
</evidence>
<reference evidence="9" key="1">
    <citation type="journal article" date="2020" name="Fungal Divers.">
        <title>Resolving the Mortierellaceae phylogeny through synthesis of multi-gene phylogenetics and phylogenomics.</title>
        <authorList>
            <person name="Vandepol N."/>
            <person name="Liber J."/>
            <person name="Desiro A."/>
            <person name="Na H."/>
            <person name="Kennedy M."/>
            <person name="Barry K."/>
            <person name="Grigoriev I.V."/>
            <person name="Miller A.N."/>
            <person name="O'Donnell K."/>
            <person name="Stajich J.E."/>
            <person name="Bonito G."/>
        </authorList>
    </citation>
    <scope>NUCLEOTIDE SEQUENCE</scope>
    <source>
        <strain evidence="9">KOD1015</strain>
    </source>
</reference>
<dbReference type="InterPro" id="IPR050384">
    <property type="entry name" value="Endophilin_SH3RF"/>
</dbReference>
<feature type="compositionally biased region" description="Low complexity" evidence="6">
    <location>
        <begin position="278"/>
        <end position="292"/>
    </location>
</feature>
<evidence type="ECO:0000256" key="2">
    <source>
        <dbReference type="ARBA" id="ARBA00022443"/>
    </source>
</evidence>
<dbReference type="SUPFAM" id="SSF50044">
    <property type="entry name" value="SH3-domain"/>
    <property type="match status" value="1"/>
</dbReference>
<dbReference type="Proteomes" id="UP000780801">
    <property type="component" value="Unassembled WGS sequence"/>
</dbReference>
<evidence type="ECO:0000256" key="5">
    <source>
        <dbReference type="PROSITE-ProRule" id="PRU00192"/>
    </source>
</evidence>
<feature type="region of interest" description="Disordered" evidence="6">
    <location>
        <begin position="322"/>
        <end position="345"/>
    </location>
</feature>
<dbReference type="OrthoDB" id="5340910at2759"/>
<evidence type="ECO:0000256" key="7">
    <source>
        <dbReference type="SAM" id="Phobius"/>
    </source>
</evidence>
<comment type="caution">
    <text evidence="9">The sequence shown here is derived from an EMBL/GenBank/DDBJ whole genome shotgun (WGS) entry which is preliminary data.</text>
</comment>
<comment type="subcellular location">
    <subcellularLocation>
        <location evidence="1">Membrane</location>
        <topology evidence="1">Peripheral membrane protein</topology>
    </subcellularLocation>
</comment>
<feature type="transmembrane region" description="Helical" evidence="7">
    <location>
        <begin position="68"/>
        <end position="90"/>
    </location>
</feature>
<evidence type="ECO:0000256" key="1">
    <source>
        <dbReference type="ARBA" id="ARBA00004170"/>
    </source>
</evidence>
<evidence type="ECO:0000256" key="3">
    <source>
        <dbReference type="ARBA" id="ARBA00023054"/>
    </source>
</evidence>
<keyword evidence="7" id="KW-1133">Transmembrane helix</keyword>